<dbReference type="Pfam" id="PF08937">
    <property type="entry name" value="ThsB_TIR"/>
    <property type="match status" value="1"/>
</dbReference>
<reference evidence="2 3" key="1">
    <citation type="submission" date="2018-06" db="EMBL/GenBank/DDBJ databases">
        <authorList>
            <consortium name="Pathogen Informatics"/>
            <person name="Doyle S."/>
        </authorList>
    </citation>
    <scope>NUCLEOTIDE SEQUENCE [LARGE SCALE GENOMIC DNA]</scope>
    <source>
        <strain evidence="2 3">NCTC11632</strain>
    </source>
</reference>
<evidence type="ECO:0000313" key="3">
    <source>
        <dbReference type="Proteomes" id="UP000254156"/>
    </source>
</evidence>
<dbReference type="SUPFAM" id="SSF52206">
    <property type="entry name" value="Hypothetical protein MTH538"/>
    <property type="match status" value="1"/>
</dbReference>
<organism evidence="2 3">
    <name type="scientific">Porphyromonas macacae</name>
    <dbReference type="NCBI Taxonomy" id="28115"/>
    <lineage>
        <taxon>Bacteria</taxon>
        <taxon>Pseudomonadati</taxon>
        <taxon>Bacteroidota</taxon>
        <taxon>Bacteroidia</taxon>
        <taxon>Bacteroidales</taxon>
        <taxon>Porphyromonadaceae</taxon>
        <taxon>Porphyromonas</taxon>
    </lineage>
</organism>
<dbReference type="Gene3D" id="3.40.50.9200">
    <property type="entry name" value="Hypothetical protein MTH538"/>
    <property type="match status" value="1"/>
</dbReference>
<evidence type="ECO:0000259" key="1">
    <source>
        <dbReference type="Pfam" id="PF08937"/>
    </source>
</evidence>
<dbReference type="Proteomes" id="UP000254156">
    <property type="component" value="Unassembled WGS sequence"/>
</dbReference>
<dbReference type="InterPro" id="IPR036490">
    <property type="entry name" value="ThsB_TIR-like_sf"/>
</dbReference>
<feature type="domain" description="Thoeris protein ThsB TIR-like" evidence="1">
    <location>
        <begin position="7"/>
        <end position="102"/>
    </location>
</feature>
<dbReference type="AlphaFoldDB" id="A0A379E793"/>
<dbReference type="InterPro" id="IPR015032">
    <property type="entry name" value="ThsB__TIR-like_domain"/>
</dbReference>
<accession>A0A379E793</accession>
<gene>
    <name evidence="2" type="ORF">NCTC11632_00264</name>
</gene>
<evidence type="ECO:0000313" key="2">
    <source>
        <dbReference type="EMBL" id="SUB88201.1"/>
    </source>
</evidence>
<proteinExistence type="predicted"/>
<dbReference type="RefSeq" id="WP_025004496.1">
    <property type="nucleotide sequence ID" value="NZ_UGTF01000002.1"/>
</dbReference>
<dbReference type="EMBL" id="UGTF01000002">
    <property type="protein sequence ID" value="SUB88201.1"/>
    <property type="molecule type" value="Genomic_DNA"/>
</dbReference>
<protein>
    <submittedName>
        <fullName evidence="2">MTH538 TIR-like domain (DUF1863)</fullName>
    </submittedName>
</protein>
<name>A0A379E793_9PORP</name>
<sequence length="159" mass="18367">MAKRQVFYSFHYDNDVFRVQQIRNIGALEDNKPVSANEWESVKRGGEASIKKWIDDNLRYKSCVVVLVGEETANREWVRYEIKKAWELGKGLVGVYIHNLKDPRTGKSSKGKNPFDQFTFDDGTKLSSVVKCYNPNPNDAYNEIKDNLEDWIEDAIASR</sequence>